<accession>A0AB36TCR6</accession>
<evidence type="ECO:0000313" key="3">
    <source>
        <dbReference type="Proteomes" id="UP000223596"/>
    </source>
</evidence>
<evidence type="ECO:0000313" key="2">
    <source>
        <dbReference type="EMBL" id="PFH01416.1"/>
    </source>
</evidence>
<dbReference type="Gene3D" id="3.40.50.720">
    <property type="entry name" value="NAD(P)-binding Rossmann-like Domain"/>
    <property type="match status" value="1"/>
</dbReference>
<dbReference type="Proteomes" id="UP000223596">
    <property type="component" value="Unassembled WGS sequence"/>
</dbReference>
<reference evidence="2 3" key="1">
    <citation type="submission" date="2017-09" db="EMBL/GenBank/DDBJ databases">
        <title>Evaluation of Pacific Biosciences Sequencing Technology to Finishing C. thermocellum Genome Sequences.</title>
        <authorList>
            <person name="Brown S."/>
        </authorList>
    </citation>
    <scope>NUCLEOTIDE SEQUENCE [LARGE SCALE GENOMIC DNA]</scope>
    <source>
        <strain evidence="2 3">AD2</strain>
    </source>
</reference>
<dbReference type="GO" id="GO:0008168">
    <property type="term" value="F:methyltransferase activity"/>
    <property type="evidence" value="ECO:0007669"/>
    <property type="project" value="UniProtKB-KW"/>
</dbReference>
<dbReference type="Gene3D" id="3.40.50.150">
    <property type="entry name" value="Vaccinia Virus protein VP39"/>
    <property type="match status" value="1"/>
</dbReference>
<dbReference type="AlphaFoldDB" id="A0AB36TCR6"/>
<dbReference type="InterPro" id="IPR029063">
    <property type="entry name" value="SAM-dependent_MTases_sf"/>
</dbReference>
<dbReference type="Pfam" id="PF05050">
    <property type="entry name" value="Methyltransf_21"/>
    <property type="match status" value="1"/>
</dbReference>
<evidence type="ECO:0000259" key="1">
    <source>
        <dbReference type="Pfam" id="PF05050"/>
    </source>
</evidence>
<dbReference type="GeneID" id="35804677"/>
<sequence length="383" mass="43796">MLSELVRLLDDFEKGNLDDEKGKFVELEGKSILLYGAGNIGKRLYQNLKNNKLNIVGFIDRNENLDKSAYEVEVYLPQSEKLNKYKENGIVILSALFSLNTVKEIKSSLHLLGFKNVFALHEINFSKINSVAFYEHLFDGSYNKLDLIGKDRQKIIDAFQLLEGPKDQKLYIDYIKAHLTMDFTQFDDPEDITGQYLAKDIEYNKDYSTFIDCGGFDGDTIKNLVEHNVNIKNVIVFEPQNELCKKIKNYIDNIKIIESSVIFPCGVHSEFAKLRFSTSSDAPSACKIDSGGNDMIQCVAIDDVLKNIRPTFIKMDIEGAELNALKGCKNTIVKYRPQLAICVYHSLSDIWNIPLLIHSYYSGYKFYLRSYNFMGLETVLYAF</sequence>
<keyword evidence="2" id="KW-0489">Methyltransferase</keyword>
<protein>
    <submittedName>
        <fullName evidence="2">FkbM family methyltransferase</fullName>
    </submittedName>
</protein>
<keyword evidence="2" id="KW-0808">Transferase</keyword>
<dbReference type="EMBL" id="PDBW01000001">
    <property type="protein sequence ID" value="PFH01416.1"/>
    <property type="molecule type" value="Genomic_DNA"/>
</dbReference>
<organism evidence="2 3">
    <name type="scientific">Acetivibrio thermocellus AD2</name>
    <dbReference type="NCBI Taxonomy" id="1138384"/>
    <lineage>
        <taxon>Bacteria</taxon>
        <taxon>Bacillati</taxon>
        <taxon>Bacillota</taxon>
        <taxon>Clostridia</taxon>
        <taxon>Eubacteriales</taxon>
        <taxon>Oscillospiraceae</taxon>
        <taxon>Acetivibrio</taxon>
    </lineage>
</organism>
<dbReference type="RefSeq" id="WP_003518337.1">
    <property type="nucleotide sequence ID" value="NZ_CP013828.1"/>
</dbReference>
<gene>
    <name evidence="2" type="ORF">M972_11148</name>
</gene>
<dbReference type="GO" id="GO:0032259">
    <property type="term" value="P:methylation"/>
    <property type="evidence" value="ECO:0007669"/>
    <property type="project" value="UniProtKB-KW"/>
</dbReference>
<dbReference type="SUPFAM" id="SSF53335">
    <property type="entry name" value="S-adenosyl-L-methionine-dependent methyltransferases"/>
    <property type="match status" value="1"/>
</dbReference>
<comment type="caution">
    <text evidence="2">The sequence shown here is derived from an EMBL/GenBank/DDBJ whole genome shotgun (WGS) entry which is preliminary data.</text>
</comment>
<dbReference type="NCBIfam" id="TIGR01444">
    <property type="entry name" value="fkbM_fam"/>
    <property type="match status" value="1"/>
</dbReference>
<name>A0AB36TCR6_ACETH</name>
<proteinExistence type="predicted"/>
<dbReference type="InterPro" id="IPR006342">
    <property type="entry name" value="FkbM_mtfrase"/>
</dbReference>
<feature type="domain" description="Methyltransferase FkbM" evidence="1">
    <location>
        <begin position="212"/>
        <end position="347"/>
    </location>
</feature>